<dbReference type="EMBL" id="UYYB01020975">
    <property type="protein sequence ID" value="VDM71557.1"/>
    <property type="molecule type" value="Genomic_DNA"/>
</dbReference>
<reference evidence="1 2" key="1">
    <citation type="submission" date="2018-11" db="EMBL/GenBank/DDBJ databases">
        <authorList>
            <consortium name="Pathogen Informatics"/>
        </authorList>
    </citation>
    <scope>NUCLEOTIDE SEQUENCE [LARGE SCALE GENOMIC DNA]</scope>
</reference>
<name>A0A3P7J5A2_STRVU</name>
<keyword evidence="2" id="KW-1185">Reference proteome</keyword>
<organism evidence="1 2">
    <name type="scientific">Strongylus vulgaris</name>
    <name type="common">Blood worm</name>
    <dbReference type="NCBI Taxonomy" id="40348"/>
    <lineage>
        <taxon>Eukaryota</taxon>
        <taxon>Metazoa</taxon>
        <taxon>Ecdysozoa</taxon>
        <taxon>Nematoda</taxon>
        <taxon>Chromadorea</taxon>
        <taxon>Rhabditida</taxon>
        <taxon>Rhabditina</taxon>
        <taxon>Rhabditomorpha</taxon>
        <taxon>Strongyloidea</taxon>
        <taxon>Strongylidae</taxon>
        <taxon>Strongylus</taxon>
    </lineage>
</organism>
<proteinExistence type="predicted"/>
<evidence type="ECO:0000313" key="2">
    <source>
        <dbReference type="Proteomes" id="UP000270094"/>
    </source>
</evidence>
<sequence length="40" mass="4686">MSMIEKRGIGTVINIEENVERMQIDLKKMAVARKRKRKSP</sequence>
<gene>
    <name evidence="1" type="ORF">SVUK_LOCUS6555</name>
</gene>
<accession>A0A3P7J5A2</accession>
<evidence type="ECO:0000313" key="1">
    <source>
        <dbReference type="EMBL" id="VDM71557.1"/>
    </source>
</evidence>
<dbReference type="Proteomes" id="UP000270094">
    <property type="component" value="Unassembled WGS sequence"/>
</dbReference>
<protein>
    <submittedName>
        <fullName evidence="1">Uncharacterized protein</fullName>
    </submittedName>
</protein>
<dbReference type="AlphaFoldDB" id="A0A3P7J5A2"/>